<comment type="caution">
    <text evidence="2">The sequence shown here is derived from an EMBL/GenBank/DDBJ whole genome shotgun (WGS) entry which is preliminary data.</text>
</comment>
<gene>
    <name evidence="2" type="ORF">RRG08_065832</name>
</gene>
<dbReference type="Pfam" id="PF13843">
    <property type="entry name" value="DDE_Tnp_1_7"/>
    <property type="match status" value="1"/>
</dbReference>
<evidence type="ECO:0000259" key="1">
    <source>
        <dbReference type="Pfam" id="PF13843"/>
    </source>
</evidence>
<accession>A0AAE1B1D5</accession>
<reference evidence="2" key="1">
    <citation type="journal article" date="2023" name="G3 (Bethesda)">
        <title>A reference genome for the long-term kleptoplast-retaining sea slug Elysia crispata morphotype clarki.</title>
        <authorList>
            <person name="Eastman K.E."/>
            <person name="Pendleton A.L."/>
            <person name="Shaikh M.A."/>
            <person name="Suttiyut T."/>
            <person name="Ogas R."/>
            <person name="Tomko P."/>
            <person name="Gavelis G."/>
            <person name="Widhalm J.R."/>
            <person name="Wisecaver J.H."/>
        </authorList>
    </citation>
    <scope>NUCLEOTIDE SEQUENCE</scope>
    <source>
        <strain evidence="2">ECLA1</strain>
    </source>
</reference>
<organism evidence="2 3">
    <name type="scientific">Elysia crispata</name>
    <name type="common">lettuce slug</name>
    <dbReference type="NCBI Taxonomy" id="231223"/>
    <lineage>
        <taxon>Eukaryota</taxon>
        <taxon>Metazoa</taxon>
        <taxon>Spiralia</taxon>
        <taxon>Lophotrochozoa</taxon>
        <taxon>Mollusca</taxon>
        <taxon>Gastropoda</taxon>
        <taxon>Heterobranchia</taxon>
        <taxon>Euthyneura</taxon>
        <taxon>Panpulmonata</taxon>
        <taxon>Sacoglossa</taxon>
        <taxon>Placobranchoidea</taxon>
        <taxon>Plakobranchidae</taxon>
        <taxon>Elysia</taxon>
    </lineage>
</organism>
<feature type="domain" description="PiggyBac transposable element-derived protein" evidence="1">
    <location>
        <begin position="1"/>
        <end position="171"/>
    </location>
</feature>
<dbReference type="InterPro" id="IPR029526">
    <property type="entry name" value="PGBD"/>
</dbReference>
<sequence length="172" mass="19461">MPAKSIKWGIKIWCRAESSAGYMSSFQVHTGKEEGQEQGLAHWVVKDLVAPYHHSNIRVTMDNFYTSVPLLRDLARNGVLAIGTVRSNRKYLPNDLLPKSVRLEKHQYRVAQADNLTFCVWMDTKAVLVMSNYHCPTLTGVVRRRAGQADQQQLVMPMALAGYQENMKGVDL</sequence>
<dbReference type="Proteomes" id="UP001283361">
    <property type="component" value="Unassembled WGS sequence"/>
</dbReference>
<dbReference type="PANTHER" id="PTHR46599">
    <property type="entry name" value="PIGGYBAC TRANSPOSABLE ELEMENT-DERIVED PROTEIN 4"/>
    <property type="match status" value="1"/>
</dbReference>
<dbReference type="PANTHER" id="PTHR46599:SF3">
    <property type="entry name" value="PIGGYBAC TRANSPOSABLE ELEMENT-DERIVED PROTEIN 4"/>
    <property type="match status" value="1"/>
</dbReference>
<name>A0AAE1B1D5_9GAST</name>
<dbReference type="EMBL" id="JAWDGP010000811">
    <property type="protein sequence ID" value="KAK3797066.1"/>
    <property type="molecule type" value="Genomic_DNA"/>
</dbReference>
<proteinExistence type="predicted"/>
<keyword evidence="3" id="KW-1185">Reference proteome</keyword>
<protein>
    <recommendedName>
        <fullName evidence="1">PiggyBac transposable element-derived protein domain-containing protein</fullName>
    </recommendedName>
</protein>
<evidence type="ECO:0000313" key="3">
    <source>
        <dbReference type="Proteomes" id="UP001283361"/>
    </source>
</evidence>
<dbReference type="AlphaFoldDB" id="A0AAE1B1D5"/>
<evidence type="ECO:0000313" key="2">
    <source>
        <dbReference type="EMBL" id="KAK3797066.1"/>
    </source>
</evidence>